<dbReference type="SUPFAM" id="SSF75011">
    <property type="entry name" value="3-carboxy-cis,cis-mucoante lactonizing enzyme"/>
    <property type="match status" value="1"/>
</dbReference>
<dbReference type="NCBIfam" id="TIGR04183">
    <property type="entry name" value="Por_Secre_tail"/>
    <property type="match status" value="1"/>
</dbReference>
<gene>
    <name evidence="2" type="ORF">ENS31_08085</name>
</gene>
<dbReference type="EMBL" id="DSUJ01000008">
    <property type="protein sequence ID" value="HFI91469.1"/>
    <property type="molecule type" value="Genomic_DNA"/>
</dbReference>
<organism evidence="2">
    <name type="scientific">Ignavibacterium album</name>
    <dbReference type="NCBI Taxonomy" id="591197"/>
    <lineage>
        <taxon>Bacteria</taxon>
        <taxon>Pseudomonadati</taxon>
        <taxon>Ignavibacteriota</taxon>
        <taxon>Ignavibacteria</taxon>
        <taxon>Ignavibacteriales</taxon>
        <taxon>Ignavibacteriaceae</taxon>
        <taxon>Ignavibacterium</taxon>
    </lineage>
</organism>
<reference evidence="2" key="1">
    <citation type="journal article" date="2020" name="mSystems">
        <title>Genome- and Community-Level Interaction Insights into Carbon Utilization and Element Cycling Functions of Hydrothermarchaeota in Hydrothermal Sediment.</title>
        <authorList>
            <person name="Zhou Z."/>
            <person name="Liu Y."/>
            <person name="Xu W."/>
            <person name="Pan J."/>
            <person name="Luo Z.H."/>
            <person name="Li M."/>
        </authorList>
    </citation>
    <scope>NUCLEOTIDE SEQUENCE [LARGE SCALE GENOMIC DNA]</scope>
    <source>
        <strain evidence="2">SpSt-479</strain>
    </source>
</reference>
<evidence type="ECO:0000313" key="2">
    <source>
        <dbReference type="EMBL" id="HFI91469.1"/>
    </source>
</evidence>
<sequence>MLIKKTFLFLILLLNSVLLFPQISYQGPAIGNVASGVLVSTNSFPEAPVGISDPKIIKDRSTESPYSEPMIFESMNPVFQPTYVNDPFVVGGTNGIGDNTLLLKKFNGIPQTNSIPPDPTIAVGPNHVVACVNSRFSIWNKDGVLLKSIDADSWCTPVLPSPGAFDPQIIYDHYEGRWFMLWDNQNDATQTAYFLIFVSDDDNPLGDWYGYKLDARTNGNTVTNTWGDYPQIGFDDKAIYINSRQFFFGGSKLYDKIRILKKTELYAANGGPLTWTDLWGITIPASGGVYADVVHPSFQYTISDYHYFVHAPRSGGNYYSFYKLRNVLTTPVLEGVRISVPFYGGAPNANQLGGSTMLIEVNGSHVKTAPIFRDGYIYFTHSIRNSVYPNYSSVKYVKLNADSATVVESAELGADGFWYFYPTLAVDPEGNIAITCSRSGLTEYIGSFYITRRATDPPGLSGAYLLSPGLGNYVKDFGSGRNRWGDYFGIYTDPADPYEFWLFPEHAAATNTWGTTVAKIRLRPFPGIYPFVQSTNIDFGDVEVGFAGDTVNVVLANYGDSALVIYNMPDSLGNFHRVSNHSFPITLNTFDSLTISFQFRPTVQADTNLFYAVTNNSSTFTGFTLRGNGFVINPGLDGKFYAVSGSNNNGNLVLVDEVTGAGSNIGATNFSDIIDIAINPKTSVAYGLRIPSLLESHIMRINAEAGDAYFHFSTPVPDLFSIAFDTSGTLYGIKRTGEIYRLEIPSGDTLYVTKAQSTLLTIAFDPTNNDLYASVRNVIGTIKDRIVKIDLSTGDTTHVGRTGFGVNTVGIEFNDAGDLFGIKGTNTQVSDFFSIDKTTGVGTLIGPVGVQGLTGLARTKGLVSVKDQVPQVPEQFALYQNYPNPFNPSTVIKFSLPVNSNVRLQVYNLLGEIVKDIVNTNLPAGIHSFSWNADNNKNIKVTSGIYFYRLSAEGIDGSKYSEVRKMILLK</sequence>
<dbReference type="Pfam" id="PF13860">
    <property type="entry name" value="FlgD_ig"/>
    <property type="match status" value="1"/>
</dbReference>
<proteinExistence type="predicted"/>
<dbReference type="Gene3D" id="2.60.40.4070">
    <property type="match status" value="1"/>
</dbReference>
<evidence type="ECO:0000259" key="1">
    <source>
        <dbReference type="Pfam" id="PF13860"/>
    </source>
</evidence>
<comment type="caution">
    <text evidence="2">The sequence shown here is derived from an EMBL/GenBank/DDBJ whole genome shotgun (WGS) entry which is preliminary data.</text>
</comment>
<dbReference type="InterPro" id="IPR025965">
    <property type="entry name" value="FlgD/Vpr_Ig-like"/>
</dbReference>
<accession>A0A7V2ZK65</accession>
<dbReference type="InterPro" id="IPR026444">
    <property type="entry name" value="Secre_tail"/>
</dbReference>
<protein>
    <submittedName>
        <fullName evidence="2">T9SS type A sorting domain-containing protein</fullName>
    </submittedName>
</protein>
<dbReference type="AlphaFoldDB" id="A0A7V2ZK65"/>
<feature type="domain" description="FlgD/Vpr Ig-like" evidence="1">
    <location>
        <begin position="900"/>
        <end position="953"/>
    </location>
</feature>
<name>A0A7V2ZK65_9BACT</name>